<gene>
    <name evidence="1" type="ORF">ACFS7Z_16650</name>
</gene>
<evidence type="ECO:0000313" key="2">
    <source>
        <dbReference type="Proteomes" id="UP001597641"/>
    </source>
</evidence>
<organism evidence="1 2">
    <name type="scientific">Pontibacter toksunensis</name>
    <dbReference type="NCBI Taxonomy" id="1332631"/>
    <lineage>
        <taxon>Bacteria</taxon>
        <taxon>Pseudomonadati</taxon>
        <taxon>Bacteroidota</taxon>
        <taxon>Cytophagia</taxon>
        <taxon>Cytophagales</taxon>
        <taxon>Hymenobacteraceae</taxon>
        <taxon>Pontibacter</taxon>
    </lineage>
</organism>
<evidence type="ECO:0000313" key="1">
    <source>
        <dbReference type="EMBL" id="MFD3002004.1"/>
    </source>
</evidence>
<keyword evidence="2" id="KW-1185">Reference proteome</keyword>
<comment type="caution">
    <text evidence="1">The sequence shown here is derived from an EMBL/GenBank/DDBJ whole genome shotgun (WGS) entry which is preliminary data.</text>
</comment>
<dbReference type="EMBL" id="JBHUOX010000013">
    <property type="protein sequence ID" value="MFD3002004.1"/>
    <property type="molecule type" value="Genomic_DNA"/>
</dbReference>
<proteinExistence type="predicted"/>
<dbReference type="PANTHER" id="PTHR42194:SF1">
    <property type="entry name" value="UPF0276 PROTEIN HI_1600"/>
    <property type="match status" value="1"/>
</dbReference>
<dbReference type="PANTHER" id="PTHR42194">
    <property type="entry name" value="UPF0276 PROTEIN HI_1600"/>
    <property type="match status" value="1"/>
</dbReference>
<dbReference type="Gene3D" id="3.20.20.150">
    <property type="entry name" value="Divalent-metal-dependent TIM barrel enzymes"/>
    <property type="match status" value="1"/>
</dbReference>
<accession>A0ABW6BYF0</accession>
<reference evidence="2" key="1">
    <citation type="journal article" date="2019" name="Int. J. Syst. Evol. Microbiol.">
        <title>The Global Catalogue of Microorganisms (GCM) 10K type strain sequencing project: providing services to taxonomists for standard genome sequencing and annotation.</title>
        <authorList>
            <consortium name="The Broad Institute Genomics Platform"/>
            <consortium name="The Broad Institute Genome Sequencing Center for Infectious Disease"/>
            <person name="Wu L."/>
            <person name="Ma J."/>
        </authorList>
    </citation>
    <scope>NUCLEOTIDE SEQUENCE [LARGE SCALE GENOMIC DNA]</scope>
    <source>
        <strain evidence="2">KCTC 23984</strain>
    </source>
</reference>
<sequence length="387" mass="44346">MNAQEQHTVKEEPEILASIACNLDADILSAAFPLLEEGRVEAIEWSFDTLYWTAQVPYWFTEMLLAYSQQKRLIGHGVYFSLLSGKWTKEQQHWLEQLKQLSSQYSFDHITEHFGFFTGQNFHSGAPLHVPYTSTTLRIGQDRLSRIYDACECPVGLENLAFSYALDEVKQHGEFLEKLVEPVNGFLILDLHNLYCQLHNFSISYDGLIALYPLHRVREIHISGGSWEESALVPAKKIRRDTHDGAVPEEVFQLLELTLPKCPNLKYVVLEQLGSGLKNESSRARFRQDFMKMEALVQKSRGSLHRQGENQFLPLQSLQPGSVIEDDLLHGQQLQLSHILETASSYEEACNLLRSSSLAESVWKVEKWEPHMLETAMSIAQKWKRQG</sequence>
<dbReference type="Pfam" id="PF05114">
    <property type="entry name" value="MbnB_TglH_ChrH"/>
    <property type="match status" value="1"/>
</dbReference>
<name>A0ABW6BYF0_9BACT</name>
<dbReference type="InterPro" id="IPR007801">
    <property type="entry name" value="MbnB/TglH/ChrH"/>
</dbReference>
<protein>
    <submittedName>
        <fullName evidence="1">DUF692 family multinuclear iron-containing protein</fullName>
    </submittedName>
</protein>
<dbReference type="Proteomes" id="UP001597641">
    <property type="component" value="Unassembled WGS sequence"/>
</dbReference>